<dbReference type="InterPro" id="IPR003010">
    <property type="entry name" value="C-N_Hydrolase"/>
</dbReference>
<dbReference type="SUPFAM" id="SSF56317">
    <property type="entry name" value="Carbon-nitrogen hydrolase"/>
    <property type="match status" value="1"/>
</dbReference>
<dbReference type="STRING" id="1440774.Y900_023890"/>
<sequence length="265" mass="28203">MTRIACAQIDPTVGALAANLELSTDAVADAVAQGADVVVLPELATSGYMFADADEARSVAVRPTDPAFDAWRSAAGDAIVIGGFCELGDDGLLYNSAIALDRDGLIATYRKTHLWDREKLIFTRGAALPPVLKTRHGAIAVMVCYDLEFGEVTRQVAVDGVELIAAPVNWPLFPRPEGERPGEVITAMSTARLNRVVVAVCDRAGVERGQPWTQGSVIVDPDGWVVADAGSGPGLAIADVDLTATHDKTLTEYVDLLSDRRLDLY</sequence>
<dbReference type="OrthoDB" id="4008466at2"/>
<dbReference type="Pfam" id="PF00795">
    <property type="entry name" value="CN_hydrolase"/>
    <property type="match status" value="1"/>
</dbReference>
<keyword evidence="4" id="KW-1185">Reference proteome</keyword>
<evidence type="ECO:0000313" key="3">
    <source>
        <dbReference type="EMBL" id="KDF01889.1"/>
    </source>
</evidence>
<dbReference type="InterPro" id="IPR050345">
    <property type="entry name" value="Aliph_Amidase/BUP"/>
</dbReference>
<dbReference type="AlphaFoldDB" id="A0A064CT62"/>
<feature type="domain" description="CN hydrolase" evidence="2">
    <location>
        <begin position="2"/>
        <end position="242"/>
    </location>
</feature>
<protein>
    <submittedName>
        <fullName evidence="3">Hydrolase</fullName>
    </submittedName>
</protein>
<evidence type="ECO:0000256" key="1">
    <source>
        <dbReference type="ARBA" id="ARBA00022801"/>
    </source>
</evidence>
<dbReference type="eggNOG" id="COG0388">
    <property type="taxonomic scope" value="Bacteria"/>
</dbReference>
<dbReference type="PROSITE" id="PS50263">
    <property type="entry name" value="CN_HYDROLASE"/>
    <property type="match status" value="1"/>
</dbReference>
<gene>
    <name evidence="3" type="ORF">Y900_023890</name>
</gene>
<dbReference type="InterPro" id="IPR036526">
    <property type="entry name" value="C-N_Hydrolase_sf"/>
</dbReference>
<reference evidence="3" key="1">
    <citation type="submission" date="2014-05" db="EMBL/GenBank/DDBJ databases">
        <title>Genome sequence of Mycobacterium aromaticivorans strain JS19b1T (= DSM 45407T).</title>
        <authorList>
            <person name="Kwak Y."/>
            <person name="Park G.-S."/>
            <person name="Li Q.X."/>
            <person name="Lee S.-E."/>
            <person name="Shin J.-H."/>
        </authorList>
    </citation>
    <scope>NUCLEOTIDE SEQUENCE [LARGE SCALE GENOMIC DNA]</scope>
    <source>
        <strain evidence="3">JS19b1</strain>
    </source>
</reference>
<dbReference type="RefSeq" id="WP_036344736.1">
    <property type="nucleotide sequence ID" value="NZ_JALN02000001.1"/>
</dbReference>
<proteinExistence type="predicted"/>
<organism evidence="3 4">
    <name type="scientific">Mycolicibacterium aromaticivorans JS19b1 = JCM 16368</name>
    <dbReference type="NCBI Taxonomy" id="1440774"/>
    <lineage>
        <taxon>Bacteria</taxon>
        <taxon>Bacillati</taxon>
        <taxon>Actinomycetota</taxon>
        <taxon>Actinomycetes</taxon>
        <taxon>Mycobacteriales</taxon>
        <taxon>Mycobacteriaceae</taxon>
        <taxon>Mycolicibacterium</taxon>
    </lineage>
</organism>
<dbReference type="EMBL" id="JALN02000001">
    <property type="protein sequence ID" value="KDF01889.1"/>
    <property type="molecule type" value="Genomic_DNA"/>
</dbReference>
<dbReference type="PANTHER" id="PTHR43674">
    <property type="entry name" value="NITRILASE C965.09-RELATED"/>
    <property type="match status" value="1"/>
</dbReference>
<evidence type="ECO:0000313" key="4">
    <source>
        <dbReference type="Proteomes" id="UP000022835"/>
    </source>
</evidence>
<evidence type="ECO:0000259" key="2">
    <source>
        <dbReference type="PROSITE" id="PS50263"/>
    </source>
</evidence>
<name>A0A064CT62_9MYCO</name>
<keyword evidence="1 3" id="KW-0378">Hydrolase</keyword>
<dbReference type="PANTHER" id="PTHR43674:SF2">
    <property type="entry name" value="BETA-UREIDOPROPIONASE"/>
    <property type="match status" value="1"/>
</dbReference>
<dbReference type="GO" id="GO:0050126">
    <property type="term" value="F:N-carbamoylputrescine amidase activity"/>
    <property type="evidence" value="ECO:0007669"/>
    <property type="project" value="TreeGrafter"/>
</dbReference>
<dbReference type="Proteomes" id="UP000022835">
    <property type="component" value="Unassembled WGS sequence"/>
</dbReference>
<dbReference type="GO" id="GO:0033388">
    <property type="term" value="P:putrescine biosynthetic process from arginine"/>
    <property type="evidence" value="ECO:0007669"/>
    <property type="project" value="TreeGrafter"/>
</dbReference>
<comment type="caution">
    <text evidence="3">The sequence shown here is derived from an EMBL/GenBank/DDBJ whole genome shotgun (WGS) entry which is preliminary data.</text>
</comment>
<dbReference type="Gene3D" id="3.60.110.10">
    <property type="entry name" value="Carbon-nitrogen hydrolase"/>
    <property type="match status" value="1"/>
</dbReference>
<accession>A0A064CT62</accession>